<keyword evidence="7 11" id="KW-0012">Acyltransferase</keyword>
<feature type="transmembrane region" description="Helical" evidence="9">
    <location>
        <begin position="171"/>
        <end position="191"/>
    </location>
</feature>
<protein>
    <submittedName>
        <fullName evidence="11">Acyltransferase</fullName>
    </submittedName>
</protein>
<dbReference type="RefSeq" id="WP_123270962.1">
    <property type="nucleotide sequence ID" value="NZ_RJJQ01000007.1"/>
</dbReference>
<dbReference type="Proteomes" id="UP000271678">
    <property type="component" value="Unassembled WGS sequence"/>
</dbReference>
<keyword evidence="3 11" id="KW-0808">Transferase</keyword>
<feature type="transmembrane region" description="Helical" evidence="9">
    <location>
        <begin position="443"/>
        <end position="462"/>
    </location>
</feature>
<dbReference type="PANTHER" id="PTHR23028">
    <property type="entry name" value="ACETYLTRANSFERASE"/>
    <property type="match status" value="1"/>
</dbReference>
<dbReference type="GO" id="GO:0005886">
    <property type="term" value="C:plasma membrane"/>
    <property type="evidence" value="ECO:0007669"/>
    <property type="project" value="UniProtKB-SubCell"/>
</dbReference>
<reference evidence="11 12" key="1">
    <citation type="submission" date="2018-11" db="EMBL/GenBank/DDBJ databases">
        <title>Draft genome of Simplicispira Flexivirga sp. BO-16.</title>
        <authorList>
            <person name="Im W.T."/>
        </authorList>
    </citation>
    <scope>NUCLEOTIDE SEQUENCE [LARGE SCALE GENOMIC DNA]</scope>
    <source>
        <strain evidence="11 12">BO-16</strain>
    </source>
</reference>
<feature type="transmembrane region" description="Helical" evidence="9">
    <location>
        <begin position="328"/>
        <end position="347"/>
    </location>
</feature>
<feature type="transmembrane region" description="Helical" evidence="9">
    <location>
        <begin position="206"/>
        <end position="222"/>
    </location>
</feature>
<feature type="transmembrane region" description="Helical" evidence="9">
    <location>
        <begin position="234"/>
        <end position="251"/>
    </location>
</feature>
<dbReference type="GO" id="GO:0009103">
    <property type="term" value="P:lipopolysaccharide biosynthetic process"/>
    <property type="evidence" value="ECO:0007669"/>
    <property type="project" value="TreeGrafter"/>
</dbReference>
<evidence type="ECO:0000256" key="2">
    <source>
        <dbReference type="ARBA" id="ARBA00022475"/>
    </source>
</evidence>
<evidence type="ECO:0000313" key="11">
    <source>
        <dbReference type="EMBL" id="RNI22762.1"/>
    </source>
</evidence>
<feature type="region of interest" description="Disordered" evidence="8">
    <location>
        <begin position="480"/>
        <end position="514"/>
    </location>
</feature>
<organism evidence="11 12">
    <name type="scientific">Flexivirga caeni</name>
    <dbReference type="NCBI Taxonomy" id="2294115"/>
    <lineage>
        <taxon>Bacteria</taxon>
        <taxon>Bacillati</taxon>
        <taxon>Actinomycetota</taxon>
        <taxon>Actinomycetes</taxon>
        <taxon>Micrococcales</taxon>
        <taxon>Dermacoccaceae</taxon>
        <taxon>Flexivirga</taxon>
    </lineage>
</organism>
<keyword evidence="5 9" id="KW-1133">Transmembrane helix</keyword>
<dbReference type="Gene3D" id="3.40.50.1110">
    <property type="entry name" value="SGNH hydrolase"/>
    <property type="match status" value="1"/>
</dbReference>
<comment type="caution">
    <text evidence="11">The sequence shown here is derived from an EMBL/GenBank/DDBJ whole genome shotgun (WGS) entry which is preliminary data.</text>
</comment>
<dbReference type="AlphaFoldDB" id="A0A3M9MB22"/>
<dbReference type="InterPro" id="IPR036514">
    <property type="entry name" value="SGNH_hydro_sf"/>
</dbReference>
<dbReference type="PANTHER" id="PTHR23028:SF53">
    <property type="entry name" value="ACYL_TRANSF_3 DOMAIN-CONTAINING PROTEIN"/>
    <property type="match status" value="1"/>
</dbReference>
<feature type="domain" description="Acyltransferase 3" evidence="10">
    <location>
        <begin position="13"/>
        <end position="344"/>
    </location>
</feature>
<evidence type="ECO:0000313" key="12">
    <source>
        <dbReference type="Proteomes" id="UP000271678"/>
    </source>
</evidence>
<dbReference type="OrthoDB" id="3404679at2"/>
<evidence type="ECO:0000256" key="6">
    <source>
        <dbReference type="ARBA" id="ARBA00023136"/>
    </source>
</evidence>
<evidence type="ECO:0000256" key="8">
    <source>
        <dbReference type="SAM" id="MobiDB-lite"/>
    </source>
</evidence>
<evidence type="ECO:0000256" key="4">
    <source>
        <dbReference type="ARBA" id="ARBA00022692"/>
    </source>
</evidence>
<keyword evidence="6 9" id="KW-0472">Membrane</keyword>
<evidence type="ECO:0000256" key="5">
    <source>
        <dbReference type="ARBA" id="ARBA00022989"/>
    </source>
</evidence>
<evidence type="ECO:0000256" key="9">
    <source>
        <dbReference type="SAM" id="Phobius"/>
    </source>
</evidence>
<name>A0A3M9MB22_9MICO</name>
<evidence type="ECO:0000256" key="3">
    <source>
        <dbReference type="ARBA" id="ARBA00022679"/>
    </source>
</evidence>
<feature type="transmembrane region" description="Helical" evidence="9">
    <location>
        <begin position="303"/>
        <end position="322"/>
    </location>
</feature>
<keyword evidence="4 9" id="KW-0812">Transmembrane</keyword>
<proteinExistence type="predicted"/>
<comment type="subcellular location">
    <subcellularLocation>
        <location evidence="1">Cell membrane</location>
        <topology evidence="1">Multi-pass membrane protein</topology>
    </subcellularLocation>
</comment>
<keyword evidence="12" id="KW-1185">Reference proteome</keyword>
<dbReference type="EMBL" id="RJJQ01000007">
    <property type="protein sequence ID" value="RNI22762.1"/>
    <property type="molecule type" value="Genomic_DNA"/>
</dbReference>
<evidence type="ECO:0000256" key="1">
    <source>
        <dbReference type="ARBA" id="ARBA00004651"/>
    </source>
</evidence>
<feature type="transmembrane region" description="Helical" evidence="9">
    <location>
        <begin position="263"/>
        <end position="291"/>
    </location>
</feature>
<keyword evidence="2" id="KW-1003">Cell membrane</keyword>
<sequence length="739" mass="78371">MPKPIGGAKHYVPGLDGLRTIAVALVIAYHLHVPHAGGGLLGVGIFFTLSGFLITSILLSGAQQRGWELRSFWVRRARRLLPAVVLLLIVTMVATVIRRPGETGTWGVEALAALFYVANWHTILAGDSYFARFNTGPFDHLWSLSVEEQFYLVWPLLLVALWLLTRRRTRIMAVIAALLAAASFVELSMLAKSGFDTTRAYEGTDTRMGGLLVGAALALWLHGRRDRLPDHRRAIDIGGVLGLVVIGVLVSQTTEYDLSTYRFGLLALSVATGAVLLAISTPGSVLGRILGLRPLTWLGERSYGIYLWHLPILVFMPTNGALAGGLAHGAAVVILTVLISALSWRYVEDPIRALGLRAALRRRGTSVVEQILPPEPAIDTNAPAAPLPGQIPGAIRLPLYPRPGVAMDRNNTRPVPAPAPVIAQPVITTPADINRARVLSRRLNVRVGGAMVGALAVAVMVVPQALPLNLMAASDAAAAPAIPTPRPSRAATSPGSTPTGGATSSGSGSASPSAIPSVAIGGPGALQSSCTHVVHVGDSTSEGLLGNSYIPNPAQQYPQQLRDVGVTSYTPEISGGRSIVETLNGQANAATVVRQQIAAGYHGCWVFALGTNDTADQAAGGNVPLAQRISRLMQLVGSDDVLWVNVRVHNPSNPAYSESNMQKWNKALLDACKRYPTMRVANWADQVQDKWFISDGIHFTTPGYIARAHDIAQALAVAFPKGGHSPSQCLVQGAPTPTP</sequence>
<dbReference type="InterPro" id="IPR050879">
    <property type="entry name" value="Acyltransferase_3"/>
</dbReference>
<feature type="transmembrane region" description="Helical" evidence="9">
    <location>
        <begin position="38"/>
        <end position="59"/>
    </location>
</feature>
<evidence type="ECO:0000259" key="10">
    <source>
        <dbReference type="Pfam" id="PF01757"/>
    </source>
</evidence>
<gene>
    <name evidence="11" type="ORF">EFY87_08020</name>
</gene>
<dbReference type="GO" id="GO:0016747">
    <property type="term" value="F:acyltransferase activity, transferring groups other than amino-acyl groups"/>
    <property type="evidence" value="ECO:0007669"/>
    <property type="project" value="InterPro"/>
</dbReference>
<evidence type="ECO:0000256" key="7">
    <source>
        <dbReference type="ARBA" id="ARBA00023315"/>
    </source>
</evidence>
<accession>A0A3M9MB22</accession>
<dbReference type="Pfam" id="PF01757">
    <property type="entry name" value="Acyl_transf_3"/>
    <property type="match status" value="1"/>
</dbReference>
<dbReference type="SUPFAM" id="SSF52266">
    <property type="entry name" value="SGNH hydrolase"/>
    <property type="match status" value="1"/>
</dbReference>
<dbReference type="InterPro" id="IPR002656">
    <property type="entry name" value="Acyl_transf_3_dom"/>
</dbReference>
<feature type="transmembrane region" description="Helical" evidence="9">
    <location>
        <begin position="80"/>
        <end position="97"/>
    </location>
</feature>
<feature type="transmembrane region" description="Helical" evidence="9">
    <location>
        <begin position="149"/>
        <end position="164"/>
    </location>
</feature>